<proteinExistence type="predicted"/>
<evidence type="ECO:0000313" key="4">
    <source>
        <dbReference type="Proteomes" id="UP001432060"/>
    </source>
</evidence>
<organism evidence="3 4">
    <name type="scientific">Streptomyces melanogenes</name>
    <dbReference type="NCBI Taxonomy" id="67326"/>
    <lineage>
        <taxon>Bacteria</taxon>
        <taxon>Bacillati</taxon>
        <taxon>Actinomycetota</taxon>
        <taxon>Actinomycetes</taxon>
        <taxon>Kitasatosporales</taxon>
        <taxon>Streptomycetaceae</taxon>
        <taxon>Streptomyces</taxon>
    </lineage>
</organism>
<dbReference type="Proteomes" id="UP001432060">
    <property type="component" value="Chromosome"/>
</dbReference>
<feature type="compositionally biased region" description="Pro residues" evidence="1">
    <location>
        <begin position="214"/>
        <end position="225"/>
    </location>
</feature>
<dbReference type="EMBL" id="CP109019">
    <property type="protein sequence ID" value="WUT83125.1"/>
    <property type="molecule type" value="Genomic_DNA"/>
</dbReference>
<name>A0ABZ1XHW0_9ACTN</name>
<evidence type="ECO:0000256" key="2">
    <source>
        <dbReference type="SAM" id="Phobius"/>
    </source>
</evidence>
<feature type="region of interest" description="Disordered" evidence="1">
    <location>
        <begin position="46"/>
        <end position="72"/>
    </location>
</feature>
<feature type="compositionally biased region" description="Basic and acidic residues" evidence="1">
    <location>
        <begin position="103"/>
        <end position="116"/>
    </location>
</feature>
<sequence length="238" mass="24012">MDYCHACRRHLNGALACAGCGTPAEELRQPETIDLGVYEAAASGADQAPVVGHRRARREPPRAARPRRRARKRRGRLVLFGSAGVVLAAGALGIAQLAIEPPPDDRGAATSVHEEEQISQETSAPAPDASEVSGPKRPSAVPAGTGHGKSHPTPGGTRPGPGGTGAGTGAPAPGGSHPATGPTGAPSAPAPTPTGPDGSPLPSTSPQPSTSDSPPAPQPPPPTPTPTQTCNRFLWWCI</sequence>
<feature type="region of interest" description="Disordered" evidence="1">
    <location>
        <begin position="102"/>
        <end position="230"/>
    </location>
</feature>
<evidence type="ECO:0000256" key="1">
    <source>
        <dbReference type="SAM" id="MobiDB-lite"/>
    </source>
</evidence>
<feature type="compositionally biased region" description="Low complexity" evidence="1">
    <location>
        <begin position="169"/>
        <end position="187"/>
    </location>
</feature>
<keyword evidence="2" id="KW-0472">Membrane</keyword>
<keyword evidence="4" id="KW-1185">Reference proteome</keyword>
<feature type="compositionally biased region" description="Gly residues" evidence="1">
    <location>
        <begin position="157"/>
        <end position="168"/>
    </location>
</feature>
<feature type="transmembrane region" description="Helical" evidence="2">
    <location>
        <begin position="77"/>
        <end position="99"/>
    </location>
</feature>
<reference evidence="3" key="1">
    <citation type="submission" date="2022-10" db="EMBL/GenBank/DDBJ databases">
        <title>The complete genomes of actinobacterial strains from the NBC collection.</title>
        <authorList>
            <person name="Joergensen T.S."/>
            <person name="Alvarez Arevalo M."/>
            <person name="Sterndorff E.B."/>
            <person name="Faurdal D."/>
            <person name="Vuksanovic O."/>
            <person name="Mourched A.-S."/>
            <person name="Charusanti P."/>
            <person name="Shaw S."/>
            <person name="Blin K."/>
            <person name="Weber T."/>
        </authorList>
    </citation>
    <scope>NUCLEOTIDE SEQUENCE</scope>
    <source>
        <strain evidence="3">NBC_00668</strain>
    </source>
</reference>
<evidence type="ECO:0000313" key="3">
    <source>
        <dbReference type="EMBL" id="WUT83125.1"/>
    </source>
</evidence>
<feature type="compositionally biased region" description="Low complexity" evidence="1">
    <location>
        <begin position="195"/>
        <end position="213"/>
    </location>
</feature>
<accession>A0ABZ1XHW0</accession>
<keyword evidence="2" id="KW-0812">Transmembrane</keyword>
<dbReference type="RefSeq" id="WP_329398559.1">
    <property type="nucleotide sequence ID" value="NZ_CP109019.1"/>
</dbReference>
<protein>
    <submittedName>
        <fullName evidence="3">Uncharacterized protein</fullName>
    </submittedName>
</protein>
<gene>
    <name evidence="3" type="ORF">OG515_13370</name>
</gene>
<keyword evidence="2" id="KW-1133">Transmembrane helix</keyword>